<reference evidence="5 6" key="1">
    <citation type="submission" date="2023-07" db="EMBL/GenBank/DDBJ databases">
        <title>Sorghum-associated microbial communities from plants grown in Nebraska, USA.</title>
        <authorList>
            <person name="Schachtman D."/>
        </authorList>
    </citation>
    <scope>NUCLEOTIDE SEQUENCE [LARGE SCALE GENOMIC DNA]</scope>
    <source>
        <strain evidence="5 6">4099</strain>
    </source>
</reference>
<name>A0ABU1XRJ1_9GAMM</name>
<gene>
    <name evidence="5" type="ORF">J2W68_000067</name>
</gene>
<dbReference type="PANTHER" id="PTHR16099:SF5">
    <property type="entry name" value="NUCLEOTIDE TRIPHOSPHATE DIPHOSPHATASE NUDT15"/>
    <property type="match status" value="1"/>
</dbReference>
<dbReference type="EMBL" id="JAVDWO010000001">
    <property type="protein sequence ID" value="MDR7191365.1"/>
    <property type="molecule type" value="Genomic_DNA"/>
</dbReference>
<comment type="caution">
    <text evidence="5">The sequence shown here is derived from an EMBL/GenBank/DDBJ whole genome shotgun (WGS) entry which is preliminary data.</text>
</comment>
<comment type="similarity">
    <text evidence="3">Belongs to the Nudix hydrolase family.</text>
</comment>
<dbReference type="SUPFAM" id="SSF55811">
    <property type="entry name" value="Nudix"/>
    <property type="match status" value="1"/>
</dbReference>
<evidence type="ECO:0000256" key="2">
    <source>
        <dbReference type="ARBA" id="ARBA00022801"/>
    </source>
</evidence>
<evidence type="ECO:0000256" key="3">
    <source>
        <dbReference type="RuleBase" id="RU003476"/>
    </source>
</evidence>
<proteinExistence type="inferred from homology"/>
<protein>
    <submittedName>
        <fullName evidence="5">8-oxo-dGTP diphosphatase</fullName>
        <ecNumber evidence="5">3.6.1.55</ecNumber>
    </submittedName>
</protein>
<evidence type="ECO:0000313" key="6">
    <source>
        <dbReference type="Proteomes" id="UP001256588"/>
    </source>
</evidence>
<dbReference type="PROSITE" id="PS51462">
    <property type="entry name" value="NUDIX"/>
    <property type="match status" value="1"/>
</dbReference>
<comment type="cofactor">
    <cofactor evidence="1">
        <name>Mg(2+)</name>
        <dbReference type="ChEBI" id="CHEBI:18420"/>
    </cofactor>
</comment>
<dbReference type="PRINTS" id="PR00502">
    <property type="entry name" value="NUDIXFAMILY"/>
</dbReference>
<dbReference type="InterPro" id="IPR020084">
    <property type="entry name" value="NUDIX_hydrolase_CS"/>
</dbReference>
<dbReference type="PROSITE" id="PS00893">
    <property type="entry name" value="NUDIX_BOX"/>
    <property type="match status" value="1"/>
</dbReference>
<evidence type="ECO:0000313" key="5">
    <source>
        <dbReference type="EMBL" id="MDR7191365.1"/>
    </source>
</evidence>
<keyword evidence="2 3" id="KW-0378">Hydrolase</keyword>
<dbReference type="InterPro" id="IPR015797">
    <property type="entry name" value="NUDIX_hydrolase-like_dom_sf"/>
</dbReference>
<dbReference type="PANTHER" id="PTHR16099">
    <property type="entry name" value="8-OXO-DGTP DIPHOSPHATES NUDT15"/>
    <property type="match status" value="1"/>
</dbReference>
<dbReference type="GO" id="GO:0035539">
    <property type="term" value="F:8-oxo-7,8-dihydrodeoxyguanosine triphosphate pyrophosphatase activity"/>
    <property type="evidence" value="ECO:0007669"/>
    <property type="project" value="UniProtKB-EC"/>
</dbReference>
<dbReference type="Proteomes" id="UP001256588">
    <property type="component" value="Unassembled WGS sequence"/>
</dbReference>
<dbReference type="InterPro" id="IPR020476">
    <property type="entry name" value="Nudix_hydrolase"/>
</dbReference>
<dbReference type="RefSeq" id="WP_310152552.1">
    <property type="nucleotide sequence ID" value="NZ_JAVDWO010000001.1"/>
</dbReference>
<dbReference type="CDD" id="cd04678">
    <property type="entry name" value="NUDIX_MTH2_Nudt15"/>
    <property type="match status" value="1"/>
</dbReference>
<sequence>MTGDTQAIRVGVGVIIVRDGNVLLGERAGSHGAGTWALPGGHLEFGETVADCARREVLEETGLAIHDIVSAPYTSDVFVAEGRHYVTLFVTAGATGDPVALEPDKCLGWHWFQWADLPRPLFAPLQTLYDSGFVPAGVA</sequence>
<evidence type="ECO:0000256" key="1">
    <source>
        <dbReference type="ARBA" id="ARBA00001946"/>
    </source>
</evidence>
<organism evidence="5 6">
    <name type="scientific">Luteimonas terrae</name>
    <dbReference type="NCBI Taxonomy" id="1530191"/>
    <lineage>
        <taxon>Bacteria</taxon>
        <taxon>Pseudomonadati</taxon>
        <taxon>Pseudomonadota</taxon>
        <taxon>Gammaproteobacteria</taxon>
        <taxon>Lysobacterales</taxon>
        <taxon>Lysobacteraceae</taxon>
        <taxon>Luteimonas</taxon>
    </lineage>
</organism>
<accession>A0ABU1XRJ1</accession>
<feature type="domain" description="Nudix hydrolase" evidence="4">
    <location>
        <begin position="7"/>
        <end position="135"/>
    </location>
</feature>
<dbReference type="InterPro" id="IPR000086">
    <property type="entry name" value="NUDIX_hydrolase_dom"/>
</dbReference>
<keyword evidence="6" id="KW-1185">Reference proteome</keyword>
<dbReference type="Pfam" id="PF00293">
    <property type="entry name" value="NUDIX"/>
    <property type="match status" value="1"/>
</dbReference>
<dbReference type="Gene3D" id="3.90.79.10">
    <property type="entry name" value="Nucleoside Triphosphate Pyrophosphohydrolase"/>
    <property type="match status" value="1"/>
</dbReference>
<evidence type="ECO:0000259" key="4">
    <source>
        <dbReference type="PROSITE" id="PS51462"/>
    </source>
</evidence>
<dbReference type="EC" id="3.6.1.55" evidence="5"/>